<dbReference type="Proteomes" id="UP000030758">
    <property type="component" value="Unassembled WGS sequence"/>
</dbReference>
<evidence type="ECO:0008006" key="2">
    <source>
        <dbReference type="Google" id="ProtNLM"/>
    </source>
</evidence>
<dbReference type="AlphaFoldDB" id="A0A085MRL8"/>
<reference evidence="1" key="1">
    <citation type="journal article" date="2014" name="Nat. Genet.">
        <title>Genome and transcriptome of the porcine whipworm Trichuris suis.</title>
        <authorList>
            <person name="Jex A.R."/>
            <person name="Nejsum P."/>
            <person name="Schwarz E.M."/>
            <person name="Hu L."/>
            <person name="Young N.D."/>
            <person name="Hall R.S."/>
            <person name="Korhonen P.K."/>
            <person name="Liao S."/>
            <person name="Thamsborg S."/>
            <person name="Xia J."/>
            <person name="Xu P."/>
            <person name="Wang S."/>
            <person name="Scheerlinck J.P."/>
            <person name="Hofmann A."/>
            <person name="Sternberg P.W."/>
            <person name="Wang J."/>
            <person name="Gasser R.B."/>
        </authorList>
    </citation>
    <scope>NUCLEOTIDE SEQUENCE [LARGE SCALE GENOMIC DNA]</scope>
    <source>
        <strain evidence="1">DCEP-RM93F</strain>
    </source>
</reference>
<proteinExistence type="predicted"/>
<evidence type="ECO:0000313" key="1">
    <source>
        <dbReference type="EMBL" id="KFD59864.1"/>
    </source>
</evidence>
<name>A0A085MRL8_9BILA</name>
<gene>
    <name evidence="1" type="ORF">M514_27958</name>
</gene>
<protein>
    <recommendedName>
        <fullName evidence="2">Reverse transcriptase domain-containing protein</fullName>
    </recommendedName>
</protein>
<organism evidence="1">
    <name type="scientific">Trichuris suis</name>
    <name type="common">pig whipworm</name>
    <dbReference type="NCBI Taxonomy" id="68888"/>
    <lineage>
        <taxon>Eukaryota</taxon>
        <taxon>Metazoa</taxon>
        <taxon>Ecdysozoa</taxon>
        <taxon>Nematoda</taxon>
        <taxon>Enoplea</taxon>
        <taxon>Dorylaimia</taxon>
        <taxon>Trichinellida</taxon>
        <taxon>Trichuridae</taxon>
        <taxon>Trichuris</taxon>
    </lineage>
</organism>
<accession>A0A085MRL8</accession>
<sequence length="63" mass="6903">MQIAGPAIQINTEKVELALPKMKNDKATGADDLPNEFWELHGPAGVTWLTALLNQIIAHEQIP</sequence>
<dbReference type="EMBL" id="KL367724">
    <property type="protein sequence ID" value="KFD59864.1"/>
    <property type="molecule type" value="Genomic_DNA"/>
</dbReference>